<dbReference type="OrthoDB" id="5397742at2759"/>
<dbReference type="EMBL" id="ML120673">
    <property type="protein sequence ID" value="RPA88788.1"/>
    <property type="molecule type" value="Genomic_DNA"/>
</dbReference>
<protein>
    <submittedName>
        <fullName evidence="3">Uncharacterized protein</fullName>
    </submittedName>
</protein>
<feature type="coiled-coil region" evidence="1">
    <location>
        <begin position="9"/>
        <end position="36"/>
    </location>
</feature>
<keyword evidence="2" id="KW-0472">Membrane</keyword>
<evidence type="ECO:0000313" key="4">
    <source>
        <dbReference type="Proteomes" id="UP000276215"/>
    </source>
</evidence>
<evidence type="ECO:0000256" key="1">
    <source>
        <dbReference type="SAM" id="Coils"/>
    </source>
</evidence>
<reference evidence="3 4" key="1">
    <citation type="journal article" date="2018" name="Nat. Ecol. Evol.">
        <title>Pezizomycetes genomes reveal the molecular basis of ectomycorrhizal truffle lifestyle.</title>
        <authorList>
            <person name="Murat C."/>
            <person name="Payen T."/>
            <person name="Noel B."/>
            <person name="Kuo A."/>
            <person name="Morin E."/>
            <person name="Chen J."/>
            <person name="Kohler A."/>
            <person name="Krizsan K."/>
            <person name="Balestrini R."/>
            <person name="Da Silva C."/>
            <person name="Montanini B."/>
            <person name="Hainaut M."/>
            <person name="Levati E."/>
            <person name="Barry K.W."/>
            <person name="Belfiori B."/>
            <person name="Cichocki N."/>
            <person name="Clum A."/>
            <person name="Dockter R.B."/>
            <person name="Fauchery L."/>
            <person name="Guy J."/>
            <person name="Iotti M."/>
            <person name="Le Tacon F."/>
            <person name="Lindquist E.A."/>
            <person name="Lipzen A."/>
            <person name="Malagnac F."/>
            <person name="Mello A."/>
            <person name="Molinier V."/>
            <person name="Miyauchi S."/>
            <person name="Poulain J."/>
            <person name="Riccioni C."/>
            <person name="Rubini A."/>
            <person name="Sitrit Y."/>
            <person name="Splivallo R."/>
            <person name="Traeger S."/>
            <person name="Wang M."/>
            <person name="Zifcakova L."/>
            <person name="Wipf D."/>
            <person name="Zambonelli A."/>
            <person name="Paolocci F."/>
            <person name="Nowrousian M."/>
            <person name="Ottonello S."/>
            <person name="Baldrian P."/>
            <person name="Spatafora J.W."/>
            <person name="Henrissat B."/>
            <person name="Nagy L.G."/>
            <person name="Aury J.M."/>
            <person name="Wincker P."/>
            <person name="Grigoriev I.V."/>
            <person name="Bonfante P."/>
            <person name="Martin F.M."/>
        </authorList>
    </citation>
    <scope>NUCLEOTIDE SEQUENCE [LARGE SCALE GENOMIC DNA]</scope>
    <source>
        <strain evidence="3 4">120613-1</strain>
    </source>
</reference>
<keyword evidence="2" id="KW-0812">Transmembrane</keyword>
<accession>A0A3N4IVG3</accession>
<sequence>DVLNIKLKLEHIETRLSETRAEIKDLSNKMERKFDKTDSKIDRIFYGVITSLVGFVLKGGFDYYQAAKK</sequence>
<proteinExistence type="predicted"/>
<name>A0A3N4IVG3_9PEZI</name>
<gene>
    <name evidence="3" type="ORF">L873DRAFT_1724679</name>
</gene>
<keyword evidence="2" id="KW-1133">Transmembrane helix</keyword>
<dbReference type="AlphaFoldDB" id="A0A3N4IVG3"/>
<keyword evidence="4" id="KW-1185">Reference proteome</keyword>
<feature type="transmembrane region" description="Helical" evidence="2">
    <location>
        <begin position="44"/>
        <end position="64"/>
    </location>
</feature>
<evidence type="ECO:0000256" key="2">
    <source>
        <dbReference type="SAM" id="Phobius"/>
    </source>
</evidence>
<dbReference type="Proteomes" id="UP000276215">
    <property type="component" value="Unassembled WGS sequence"/>
</dbReference>
<keyword evidence="1" id="KW-0175">Coiled coil</keyword>
<organism evidence="3 4">
    <name type="scientific">Choiromyces venosus 120613-1</name>
    <dbReference type="NCBI Taxonomy" id="1336337"/>
    <lineage>
        <taxon>Eukaryota</taxon>
        <taxon>Fungi</taxon>
        <taxon>Dikarya</taxon>
        <taxon>Ascomycota</taxon>
        <taxon>Pezizomycotina</taxon>
        <taxon>Pezizomycetes</taxon>
        <taxon>Pezizales</taxon>
        <taxon>Tuberaceae</taxon>
        <taxon>Choiromyces</taxon>
    </lineage>
</organism>
<evidence type="ECO:0000313" key="3">
    <source>
        <dbReference type="EMBL" id="RPA88788.1"/>
    </source>
</evidence>
<feature type="non-terminal residue" evidence="3">
    <location>
        <position position="1"/>
    </location>
</feature>